<gene>
    <name evidence="2" type="ORF">I79_003505</name>
</gene>
<proteinExistence type="predicted"/>
<protein>
    <submittedName>
        <fullName evidence="2">Uncharacterized protein</fullName>
    </submittedName>
</protein>
<feature type="compositionally biased region" description="Basic and acidic residues" evidence="1">
    <location>
        <begin position="51"/>
        <end position="64"/>
    </location>
</feature>
<evidence type="ECO:0000313" key="2">
    <source>
        <dbReference type="EMBL" id="EGV96830.1"/>
    </source>
</evidence>
<accession>G3H058</accession>
<dbReference type="AlphaFoldDB" id="G3H058"/>
<evidence type="ECO:0000313" key="3">
    <source>
        <dbReference type="Proteomes" id="UP000001075"/>
    </source>
</evidence>
<organism evidence="2 3">
    <name type="scientific">Cricetulus griseus</name>
    <name type="common">Chinese hamster</name>
    <name type="synonym">Cricetulus barabensis griseus</name>
    <dbReference type="NCBI Taxonomy" id="10029"/>
    <lineage>
        <taxon>Eukaryota</taxon>
        <taxon>Metazoa</taxon>
        <taxon>Chordata</taxon>
        <taxon>Craniata</taxon>
        <taxon>Vertebrata</taxon>
        <taxon>Euteleostomi</taxon>
        <taxon>Mammalia</taxon>
        <taxon>Eutheria</taxon>
        <taxon>Euarchontoglires</taxon>
        <taxon>Glires</taxon>
        <taxon>Rodentia</taxon>
        <taxon>Myomorpha</taxon>
        <taxon>Muroidea</taxon>
        <taxon>Cricetidae</taxon>
        <taxon>Cricetinae</taxon>
        <taxon>Cricetulus</taxon>
    </lineage>
</organism>
<feature type="region of interest" description="Disordered" evidence="1">
    <location>
        <begin position="42"/>
        <end position="64"/>
    </location>
</feature>
<sequence length="64" mass="7605">MDAIPGPSILHDKFQGFQYLQPSFFFWSIINLQITNDDWLQPLQVPDSEDPQPKKRRENEMLRS</sequence>
<reference evidence="3" key="1">
    <citation type="journal article" date="2011" name="Nat. Biotechnol.">
        <title>The genomic sequence of the Chinese hamster ovary (CHO)-K1 cell line.</title>
        <authorList>
            <person name="Xu X."/>
            <person name="Nagarajan H."/>
            <person name="Lewis N.E."/>
            <person name="Pan S."/>
            <person name="Cai Z."/>
            <person name="Liu X."/>
            <person name="Chen W."/>
            <person name="Xie M."/>
            <person name="Wang W."/>
            <person name="Hammond S."/>
            <person name="Andersen M.R."/>
            <person name="Neff N."/>
            <person name="Passarelli B."/>
            <person name="Koh W."/>
            <person name="Fan H.C."/>
            <person name="Wang J."/>
            <person name="Gui Y."/>
            <person name="Lee K.H."/>
            <person name="Betenbaugh M.J."/>
            <person name="Quake S.R."/>
            <person name="Famili I."/>
            <person name="Palsson B.O."/>
            <person name="Wang J."/>
        </authorList>
    </citation>
    <scope>NUCLEOTIDE SEQUENCE [LARGE SCALE GENOMIC DNA]</scope>
    <source>
        <strain evidence="3">CHO K1 cell line</strain>
    </source>
</reference>
<evidence type="ECO:0000256" key="1">
    <source>
        <dbReference type="SAM" id="MobiDB-lite"/>
    </source>
</evidence>
<dbReference type="InParanoid" id="G3H058"/>
<name>G3H058_CRIGR</name>
<dbReference type="EMBL" id="JH000087">
    <property type="protein sequence ID" value="EGV96830.1"/>
    <property type="molecule type" value="Genomic_DNA"/>
</dbReference>
<dbReference type="Proteomes" id="UP000001075">
    <property type="component" value="Unassembled WGS sequence"/>
</dbReference>